<dbReference type="CDD" id="cd04301">
    <property type="entry name" value="NAT_SF"/>
    <property type="match status" value="1"/>
</dbReference>
<name>A0ABW3ZI68_9RHOB</name>
<dbReference type="EMBL" id="JBHTMU010000015">
    <property type="protein sequence ID" value="MFD1342814.1"/>
    <property type="molecule type" value="Genomic_DNA"/>
</dbReference>
<proteinExistence type="predicted"/>
<evidence type="ECO:0000313" key="2">
    <source>
        <dbReference type="EMBL" id="MFD1342814.1"/>
    </source>
</evidence>
<dbReference type="Gene3D" id="3.40.630.30">
    <property type="match status" value="1"/>
</dbReference>
<dbReference type="RefSeq" id="WP_386803216.1">
    <property type="nucleotide sequence ID" value="NZ_JBHTMU010000015.1"/>
</dbReference>
<dbReference type="PROSITE" id="PS51186">
    <property type="entry name" value="GNAT"/>
    <property type="match status" value="1"/>
</dbReference>
<sequence>MIPDTARLIAAVEATWPPAETHTLGPVTIRAGEGGGQRVSASTVDGTADEAELQKAEAAMRALGQTPLFMIRPGDEALDTALADRGYRIKDPVSIRLCPIETLTDRALPRVTAFAIWEPLAIMREIWAAGGIGPERVAVMERVTGPKTGLLGRIKDRPGGAGFAAIDGEIAFVHALEIAAAARRHGLGGWMMRCAALWAAPLGARRIAALVTEANAPANALYDTLGMEIAGRYHYRVKPEDQT</sequence>
<dbReference type="SUPFAM" id="SSF55729">
    <property type="entry name" value="Acyl-CoA N-acyltransferases (Nat)"/>
    <property type="match status" value="1"/>
</dbReference>
<comment type="caution">
    <text evidence="2">The sequence shown here is derived from an EMBL/GenBank/DDBJ whole genome shotgun (WGS) entry which is preliminary data.</text>
</comment>
<reference evidence="3" key="1">
    <citation type="journal article" date="2019" name="Int. J. Syst. Evol. Microbiol.">
        <title>The Global Catalogue of Microorganisms (GCM) 10K type strain sequencing project: providing services to taxonomists for standard genome sequencing and annotation.</title>
        <authorList>
            <consortium name="The Broad Institute Genomics Platform"/>
            <consortium name="The Broad Institute Genome Sequencing Center for Infectious Disease"/>
            <person name="Wu L."/>
            <person name="Ma J."/>
        </authorList>
    </citation>
    <scope>NUCLEOTIDE SEQUENCE [LARGE SCALE GENOMIC DNA]</scope>
    <source>
        <strain evidence="3">CCUG 62953</strain>
    </source>
</reference>
<feature type="domain" description="N-acetyltransferase" evidence="1">
    <location>
        <begin position="106"/>
        <end position="243"/>
    </location>
</feature>
<dbReference type="Proteomes" id="UP001597135">
    <property type="component" value="Unassembled WGS sequence"/>
</dbReference>
<dbReference type="Pfam" id="PF00583">
    <property type="entry name" value="Acetyltransf_1"/>
    <property type="match status" value="1"/>
</dbReference>
<keyword evidence="3" id="KW-1185">Reference proteome</keyword>
<protein>
    <submittedName>
        <fullName evidence="2">GNAT family N-acetyltransferase</fullName>
        <ecNumber evidence="2">2.3.1.-</ecNumber>
    </submittedName>
</protein>
<organism evidence="2 3">
    <name type="scientific">Litorisediminicola beolgyonensis</name>
    <dbReference type="NCBI Taxonomy" id="1173614"/>
    <lineage>
        <taxon>Bacteria</taxon>
        <taxon>Pseudomonadati</taxon>
        <taxon>Pseudomonadota</taxon>
        <taxon>Alphaproteobacteria</taxon>
        <taxon>Rhodobacterales</taxon>
        <taxon>Paracoccaceae</taxon>
        <taxon>Litorisediminicola</taxon>
    </lineage>
</organism>
<evidence type="ECO:0000259" key="1">
    <source>
        <dbReference type="PROSITE" id="PS51186"/>
    </source>
</evidence>
<accession>A0ABW3ZI68</accession>
<dbReference type="InterPro" id="IPR000182">
    <property type="entry name" value="GNAT_dom"/>
</dbReference>
<gene>
    <name evidence="2" type="ORF">ACFQ4E_10320</name>
</gene>
<evidence type="ECO:0000313" key="3">
    <source>
        <dbReference type="Proteomes" id="UP001597135"/>
    </source>
</evidence>
<keyword evidence="2" id="KW-0808">Transferase</keyword>
<dbReference type="EC" id="2.3.1.-" evidence="2"/>
<keyword evidence="2" id="KW-0012">Acyltransferase</keyword>
<dbReference type="GO" id="GO:0016746">
    <property type="term" value="F:acyltransferase activity"/>
    <property type="evidence" value="ECO:0007669"/>
    <property type="project" value="UniProtKB-KW"/>
</dbReference>
<dbReference type="InterPro" id="IPR016181">
    <property type="entry name" value="Acyl_CoA_acyltransferase"/>
</dbReference>